<reference evidence="3 4" key="1">
    <citation type="submission" date="2017-09" db="EMBL/GenBank/DDBJ databases">
        <title>Depth-based differentiation of microbial function through sediment-hosted aquifers and enrichment of novel symbionts in the deep terrestrial subsurface.</title>
        <authorList>
            <person name="Probst A.J."/>
            <person name="Ladd B."/>
            <person name="Jarett J.K."/>
            <person name="Geller-Mcgrath D.E."/>
            <person name="Sieber C.M."/>
            <person name="Emerson J.B."/>
            <person name="Anantharaman K."/>
            <person name="Thomas B.C."/>
            <person name="Malmstrom R."/>
            <person name="Stieglmeier M."/>
            <person name="Klingl A."/>
            <person name="Woyke T."/>
            <person name="Ryan C.M."/>
            <person name="Banfield J.F."/>
        </authorList>
    </citation>
    <scope>NUCLEOTIDE SEQUENCE [LARGE SCALE GENOMIC DNA]</scope>
    <source>
        <strain evidence="3">CG22_combo_CG10-13_8_21_14_all_34_12</strain>
    </source>
</reference>
<dbReference type="GO" id="GO:0016881">
    <property type="term" value="F:acid-amino acid ligase activity"/>
    <property type="evidence" value="ECO:0007669"/>
    <property type="project" value="InterPro"/>
</dbReference>
<dbReference type="SUPFAM" id="SSF53623">
    <property type="entry name" value="MurD-like peptide ligases, catalytic domain"/>
    <property type="match status" value="1"/>
</dbReference>
<dbReference type="Proteomes" id="UP000229699">
    <property type="component" value="Unassembled WGS sequence"/>
</dbReference>
<evidence type="ECO:0000313" key="4">
    <source>
        <dbReference type="Proteomes" id="UP000229699"/>
    </source>
</evidence>
<accession>A0A2H0C1Q7</accession>
<dbReference type="AlphaFoldDB" id="A0A2H0C1Q7"/>
<evidence type="ECO:0000259" key="1">
    <source>
        <dbReference type="Pfam" id="PF02875"/>
    </source>
</evidence>
<dbReference type="EMBL" id="PCTC01000075">
    <property type="protein sequence ID" value="PIP63238.1"/>
    <property type="molecule type" value="Genomic_DNA"/>
</dbReference>
<dbReference type="InterPro" id="IPR004101">
    <property type="entry name" value="Mur_ligase_C"/>
</dbReference>
<organism evidence="3 4">
    <name type="scientific">Candidatus Roizmanbacteria bacterium CG22_combo_CG10-13_8_21_14_all_34_12</name>
    <dbReference type="NCBI Taxonomy" id="1974860"/>
    <lineage>
        <taxon>Bacteria</taxon>
        <taxon>Candidatus Roizmaniibacteriota</taxon>
    </lineage>
</organism>
<comment type="caution">
    <text evidence="3">The sequence shown here is derived from an EMBL/GenBank/DDBJ whole genome shotgun (WGS) entry which is preliminary data.</text>
</comment>
<dbReference type="InterPro" id="IPR036615">
    <property type="entry name" value="Mur_ligase_C_dom_sf"/>
</dbReference>
<evidence type="ECO:0008006" key="5">
    <source>
        <dbReference type="Google" id="ProtNLM"/>
    </source>
</evidence>
<dbReference type="InterPro" id="IPR013221">
    <property type="entry name" value="Mur_ligase_cen"/>
</dbReference>
<dbReference type="PANTHER" id="PTHR23135">
    <property type="entry name" value="MUR LIGASE FAMILY MEMBER"/>
    <property type="match status" value="1"/>
</dbReference>
<sequence>MQKLKNIYHLFQAVLANILYGFPSRRLKVIGITGTDGKTTTTHLIAHILKTARKKVSFVSTVYASIGGKESDTGFHVTTPNPFALQKLLKQSADNKDEYFVLETTSHALDQNRVWGISYEVVIITNITHEHLDYHKNHEEYRNTKYKLLKMAKVGIKNTDKIIGLIKKIPNLTQFNQYNYSAAYTVCKQLGLSDNVILKAMETFKLPKGRLDLVYDKNFKIIIDFAHTPNAFLELLPAVRKLYLKKGGNLIHVFGSAGLRDFTKRPLMGEASSKFADDIYVTEEDYRTEELQKICDQIASGIKEKNYQIIPNRQEAINQAIMAAKKNDVVVLTGKAHEKSLCRGKAEYPWDEYAAVSKALENTTNTINPTNKQINVLINQ</sequence>
<feature type="domain" description="Mur ligase central" evidence="2">
    <location>
        <begin position="32"/>
        <end position="170"/>
    </location>
</feature>
<evidence type="ECO:0000313" key="3">
    <source>
        <dbReference type="EMBL" id="PIP63238.1"/>
    </source>
</evidence>
<evidence type="ECO:0000259" key="2">
    <source>
        <dbReference type="Pfam" id="PF08245"/>
    </source>
</evidence>
<protein>
    <recommendedName>
        <fullName evidence="5">UDP-N-acetylmuramoyl-L-alanyl-D-glutamate--2, 6-diaminopimelate ligase</fullName>
    </recommendedName>
</protein>
<feature type="domain" description="Mur ligase C-terminal" evidence="1">
    <location>
        <begin position="209"/>
        <end position="335"/>
    </location>
</feature>
<dbReference type="Gene3D" id="3.40.1190.10">
    <property type="entry name" value="Mur-like, catalytic domain"/>
    <property type="match status" value="1"/>
</dbReference>
<name>A0A2H0C1Q7_9BACT</name>
<dbReference type="SUPFAM" id="SSF53244">
    <property type="entry name" value="MurD-like peptide ligases, peptide-binding domain"/>
    <property type="match status" value="1"/>
</dbReference>
<dbReference type="GO" id="GO:0005524">
    <property type="term" value="F:ATP binding"/>
    <property type="evidence" value="ECO:0007669"/>
    <property type="project" value="InterPro"/>
</dbReference>
<dbReference type="Pfam" id="PF02875">
    <property type="entry name" value="Mur_ligase_C"/>
    <property type="match status" value="1"/>
</dbReference>
<dbReference type="Gene3D" id="3.90.190.20">
    <property type="entry name" value="Mur ligase, C-terminal domain"/>
    <property type="match status" value="1"/>
</dbReference>
<gene>
    <name evidence="3" type="ORF">COW97_03575</name>
</gene>
<dbReference type="PANTHER" id="PTHR23135:SF4">
    <property type="entry name" value="UDP-N-ACETYLMURAMOYL-L-ALANYL-D-GLUTAMATE--2,6-DIAMINOPIMELATE LIGASE MURE HOMOLOG, CHLOROPLASTIC"/>
    <property type="match status" value="1"/>
</dbReference>
<dbReference type="InterPro" id="IPR036565">
    <property type="entry name" value="Mur-like_cat_sf"/>
</dbReference>
<dbReference type="Pfam" id="PF08245">
    <property type="entry name" value="Mur_ligase_M"/>
    <property type="match status" value="1"/>
</dbReference>
<proteinExistence type="predicted"/>